<dbReference type="RefSeq" id="WP_172236616.1">
    <property type="nucleotide sequence ID" value="NZ_JABFDP010000010.1"/>
</dbReference>
<sequence>MSQTISRMYATPAQAANAKAALEQEGYSEVYLVTLDSAGESSDDIVAAITRGYVLKSHARVYAEGVSRGGALVTVHAPFTGGGRAIQILGNFGPIDSGVSEPESHVMPWDEATPMSCILHMPVLLDDPTPFARFWNVPTLSRSSLALSALLGLPLLRRFDPGTSSFGIPLLSHDASPLSSLLRIPTLIRQSPVRR</sequence>
<dbReference type="EMBL" id="JAFCLK010000009">
    <property type="protein sequence ID" value="MBR1136418.1"/>
    <property type="molecule type" value="Genomic_DNA"/>
</dbReference>
<organism evidence="1 2">
    <name type="scientific">Bradyrhizobium denitrificans</name>
    <dbReference type="NCBI Taxonomy" id="2734912"/>
    <lineage>
        <taxon>Bacteria</taxon>
        <taxon>Pseudomonadati</taxon>
        <taxon>Pseudomonadota</taxon>
        <taxon>Alphaproteobacteria</taxon>
        <taxon>Hyphomicrobiales</taxon>
        <taxon>Nitrobacteraceae</taxon>
        <taxon>Bradyrhizobium</taxon>
    </lineage>
</organism>
<keyword evidence="2" id="KW-1185">Reference proteome</keyword>
<protein>
    <submittedName>
        <fullName evidence="1">Uncharacterized protein</fullName>
    </submittedName>
</protein>
<proteinExistence type="predicted"/>
<reference evidence="2" key="1">
    <citation type="journal article" date="2021" name="ISME J.">
        <title>Evolutionary origin and ecological implication of a unique nif island in free-living Bradyrhizobium lineages.</title>
        <authorList>
            <person name="Tao J."/>
        </authorList>
    </citation>
    <scope>NUCLEOTIDE SEQUENCE [LARGE SCALE GENOMIC DNA]</scope>
    <source>
        <strain evidence="2">SZCCT0094</strain>
    </source>
</reference>
<name>A0ABS5G580_9BRAD</name>
<dbReference type="Proteomes" id="UP001314635">
    <property type="component" value="Unassembled WGS sequence"/>
</dbReference>
<accession>A0ABS5G580</accession>
<comment type="caution">
    <text evidence="1">The sequence shown here is derived from an EMBL/GenBank/DDBJ whole genome shotgun (WGS) entry which is preliminary data.</text>
</comment>
<gene>
    <name evidence="1" type="ORF">JQ619_11620</name>
</gene>
<evidence type="ECO:0000313" key="1">
    <source>
        <dbReference type="EMBL" id="MBR1136418.1"/>
    </source>
</evidence>
<evidence type="ECO:0000313" key="2">
    <source>
        <dbReference type="Proteomes" id="UP001314635"/>
    </source>
</evidence>